<gene>
    <name evidence="3" type="ORF">CLV84_2096</name>
</gene>
<keyword evidence="1" id="KW-0732">Signal</keyword>
<dbReference type="OrthoDB" id="259356at2"/>
<dbReference type="Gene3D" id="2.60.120.560">
    <property type="entry name" value="Exo-inulinase, domain 1"/>
    <property type="match status" value="1"/>
</dbReference>
<dbReference type="Pfam" id="PF06439">
    <property type="entry name" value="3keto-disac_hyd"/>
    <property type="match status" value="1"/>
</dbReference>
<evidence type="ECO:0000259" key="2">
    <source>
        <dbReference type="Pfam" id="PF06439"/>
    </source>
</evidence>
<protein>
    <submittedName>
        <fullName evidence="3">Uncharacterized protein DUF1080</fullName>
    </submittedName>
</protein>
<accession>A0A2S6I208</accession>
<dbReference type="EMBL" id="PTJC01000006">
    <property type="protein sequence ID" value="PPK85204.1"/>
    <property type="molecule type" value="Genomic_DNA"/>
</dbReference>
<dbReference type="PROSITE" id="PS51257">
    <property type="entry name" value="PROKAR_LIPOPROTEIN"/>
    <property type="match status" value="1"/>
</dbReference>
<comment type="caution">
    <text evidence="3">The sequence shown here is derived from an EMBL/GenBank/DDBJ whole genome shotgun (WGS) entry which is preliminary data.</text>
</comment>
<feature type="chain" id="PRO_5015448970" evidence="1">
    <location>
        <begin position="21"/>
        <end position="248"/>
    </location>
</feature>
<dbReference type="AlphaFoldDB" id="A0A2S6I208"/>
<organism evidence="3 4">
    <name type="scientific">Neolewinella xylanilytica</name>
    <dbReference type="NCBI Taxonomy" id="1514080"/>
    <lineage>
        <taxon>Bacteria</taxon>
        <taxon>Pseudomonadati</taxon>
        <taxon>Bacteroidota</taxon>
        <taxon>Saprospiria</taxon>
        <taxon>Saprospirales</taxon>
        <taxon>Lewinellaceae</taxon>
        <taxon>Neolewinella</taxon>
    </lineage>
</organism>
<sequence>MSIHRYALLPYLVLSCTALSAQGEPLLFDATFSGWRILVADRGEVDVDEQEYFVWEDSLLHVYPTATAGSRQPFAALTTDSSYSAYRLHLEYKWGEKRFAPRDASVRDAGVLFHVYETDVFWPSGLECQIQEGDTRDAWLIGARATSPIHGDARNFSPSGQPEVRTGERYTKFARSFSWEQEGWNSIDLEVSGDSASFYVNGHLVNALSQALRPGTGSDWAPLTEGFISLQAEGAELYYRNVRISLLE</sequence>
<evidence type="ECO:0000313" key="3">
    <source>
        <dbReference type="EMBL" id="PPK85204.1"/>
    </source>
</evidence>
<proteinExistence type="predicted"/>
<feature type="signal peptide" evidence="1">
    <location>
        <begin position="1"/>
        <end position="20"/>
    </location>
</feature>
<reference evidence="3 4" key="1">
    <citation type="submission" date="2018-02" db="EMBL/GenBank/DDBJ databases">
        <title>Genomic Encyclopedia of Archaeal and Bacterial Type Strains, Phase II (KMG-II): from individual species to whole genera.</title>
        <authorList>
            <person name="Goeker M."/>
        </authorList>
    </citation>
    <scope>NUCLEOTIDE SEQUENCE [LARGE SCALE GENOMIC DNA]</scope>
    <source>
        <strain evidence="3 4">DSM 29526</strain>
    </source>
</reference>
<dbReference type="InterPro" id="IPR010496">
    <property type="entry name" value="AL/BT2_dom"/>
</dbReference>
<evidence type="ECO:0000256" key="1">
    <source>
        <dbReference type="SAM" id="SignalP"/>
    </source>
</evidence>
<dbReference type="RefSeq" id="WP_104419715.1">
    <property type="nucleotide sequence ID" value="NZ_PTJC01000006.1"/>
</dbReference>
<dbReference type="GO" id="GO:0016787">
    <property type="term" value="F:hydrolase activity"/>
    <property type="evidence" value="ECO:0007669"/>
    <property type="project" value="InterPro"/>
</dbReference>
<keyword evidence="4" id="KW-1185">Reference proteome</keyword>
<name>A0A2S6I208_9BACT</name>
<dbReference type="Proteomes" id="UP000237662">
    <property type="component" value="Unassembled WGS sequence"/>
</dbReference>
<feature type="domain" description="3-keto-alpha-glucoside-1,2-lyase/3-keto-2-hydroxy-glucal hydratase" evidence="2">
    <location>
        <begin position="27"/>
        <end position="244"/>
    </location>
</feature>
<evidence type="ECO:0000313" key="4">
    <source>
        <dbReference type="Proteomes" id="UP000237662"/>
    </source>
</evidence>